<reference evidence="2" key="1">
    <citation type="submission" date="2018-02" db="EMBL/GenBank/DDBJ databases">
        <title>Rhizophora mucronata_Transcriptome.</title>
        <authorList>
            <person name="Meera S.P."/>
            <person name="Sreeshan A."/>
            <person name="Augustine A."/>
        </authorList>
    </citation>
    <scope>NUCLEOTIDE SEQUENCE</scope>
    <source>
        <tissue evidence="2">Leaf</tissue>
    </source>
</reference>
<feature type="region of interest" description="Disordered" evidence="1">
    <location>
        <begin position="39"/>
        <end position="62"/>
    </location>
</feature>
<protein>
    <submittedName>
        <fullName evidence="2">Uncharacterized protein</fullName>
    </submittedName>
</protein>
<evidence type="ECO:0000256" key="1">
    <source>
        <dbReference type="SAM" id="MobiDB-lite"/>
    </source>
</evidence>
<dbReference type="EMBL" id="GGEC01050559">
    <property type="protein sequence ID" value="MBX31043.1"/>
    <property type="molecule type" value="Transcribed_RNA"/>
</dbReference>
<accession>A0A2P2MLF9</accession>
<dbReference type="AlphaFoldDB" id="A0A2P2MLF9"/>
<sequence length="62" mass="7325">MPERVTDCLKQDHAKYLHQLAAPPDLKYRVTYESITGVQPKHHDHRKSNFSDKRQCQYVTKS</sequence>
<organism evidence="2">
    <name type="scientific">Rhizophora mucronata</name>
    <name type="common">Asiatic mangrove</name>
    <dbReference type="NCBI Taxonomy" id="61149"/>
    <lineage>
        <taxon>Eukaryota</taxon>
        <taxon>Viridiplantae</taxon>
        <taxon>Streptophyta</taxon>
        <taxon>Embryophyta</taxon>
        <taxon>Tracheophyta</taxon>
        <taxon>Spermatophyta</taxon>
        <taxon>Magnoliopsida</taxon>
        <taxon>eudicotyledons</taxon>
        <taxon>Gunneridae</taxon>
        <taxon>Pentapetalae</taxon>
        <taxon>rosids</taxon>
        <taxon>fabids</taxon>
        <taxon>Malpighiales</taxon>
        <taxon>Rhizophoraceae</taxon>
        <taxon>Rhizophora</taxon>
    </lineage>
</organism>
<name>A0A2P2MLF9_RHIMU</name>
<proteinExistence type="predicted"/>
<evidence type="ECO:0000313" key="2">
    <source>
        <dbReference type="EMBL" id="MBX31043.1"/>
    </source>
</evidence>